<sequence length="86" mass="8916">MDINAILPLLLGKTDMKDKTKLFTALASGGSPEDVLAGALPPEASGLLSLFKNRSASHSRPPVLGLKAIASFAPPDILGSMFKLLA</sequence>
<dbReference type="Proteomes" id="UP000823990">
    <property type="component" value="Unassembled WGS sequence"/>
</dbReference>
<accession>A0A9D1PZY6</accession>
<organism evidence="1 2">
    <name type="scientific">Candidatus Protoclostridium stercorigallinarum</name>
    <dbReference type="NCBI Taxonomy" id="2838741"/>
    <lineage>
        <taxon>Bacteria</taxon>
        <taxon>Bacillati</taxon>
        <taxon>Bacillota</taxon>
        <taxon>Clostridia</taxon>
        <taxon>Candidatus Protoclostridium</taxon>
    </lineage>
</organism>
<reference evidence="1" key="2">
    <citation type="submission" date="2021-04" db="EMBL/GenBank/DDBJ databases">
        <authorList>
            <person name="Gilroy R."/>
        </authorList>
    </citation>
    <scope>NUCLEOTIDE SEQUENCE</scope>
    <source>
        <strain evidence="1">12435</strain>
    </source>
</reference>
<protein>
    <submittedName>
        <fullName evidence="1">Uncharacterized protein</fullName>
    </submittedName>
</protein>
<dbReference type="AlphaFoldDB" id="A0A9D1PZY6"/>
<name>A0A9D1PZY6_9FIRM</name>
<evidence type="ECO:0000313" key="1">
    <source>
        <dbReference type="EMBL" id="HIW02326.1"/>
    </source>
</evidence>
<gene>
    <name evidence="1" type="ORF">H9892_03220</name>
</gene>
<comment type="caution">
    <text evidence="1">The sequence shown here is derived from an EMBL/GenBank/DDBJ whole genome shotgun (WGS) entry which is preliminary data.</text>
</comment>
<proteinExistence type="predicted"/>
<evidence type="ECO:0000313" key="2">
    <source>
        <dbReference type="Proteomes" id="UP000823990"/>
    </source>
</evidence>
<reference evidence="1" key="1">
    <citation type="journal article" date="2021" name="PeerJ">
        <title>Extensive microbial diversity within the chicken gut microbiome revealed by metagenomics and culture.</title>
        <authorList>
            <person name="Gilroy R."/>
            <person name="Ravi A."/>
            <person name="Getino M."/>
            <person name="Pursley I."/>
            <person name="Horton D.L."/>
            <person name="Alikhan N.F."/>
            <person name="Baker D."/>
            <person name="Gharbi K."/>
            <person name="Hall N."/>
            <person name="Watson M."/>
            <person name="Adriaenssens E.M."/>
            <person name="Foster-Nyarko E."/>
            <person name="Jarju S."/>
            <person name="Secka A."/>
            <person name="Antonio M."/>
            <person name="Oren A."/>
            <person name="Chaudhuri R.R."/>
            <person name="La Ragione R."/>
            <person name="Hildebrand F."/>
            <person name="Pallen M.J."/>
        </authorList>
    </citation>
    <scope>NUCLEOTIDE SEQUENCE</scope>
    <source>
        <strain evidence="1">12435</strain>
    </source>
</reference>
<dbReference type="EMBL" id="DXHS01000058">
    <property type="protein sequence ID" value="HIW02326.1"/>
    <property type="molecule type" value="Genomic_DNA"/>
</dbReference>